<evidence type="ECO:0000256" key="2">
    <source>
        <dbReference type="SAM" id="SignalP"/>
    </source>
</evidence>
<dbReference type="RefSeq" id="XP_043013620.1">
    <property type="nucleotide sequence ID" value="XM_043149018.1"/>
</dbReference>
<dbReference type="Pfam" id="PF11790">
    <property type="entry name" value="Glyco_hydro_cc"/>
    <property type="match status" value="1"/>
</dbReference>
<reference evidence="4" key="1">
    <citation type="journal article" date="2021" name="Genome Biol. Evol.">
        <title>The assembled and annotated genome of the fairy-ring fungus Marasmius oreades.</title>
        <authorList>
            <person name="Hiltunen M."/>
            <person name="Ament-Velasquez S.L."/>
            <person name="Johannesson H."/>
        </authorList>
    </citation>
    <scope>NUCLEOTIDE SEQUENCE</scope>
    <source>
        <strain evidence="4">03SP1</strain>
    </source>
</reference>
<feature type="chain" id="PRO_5040457384" description="Asl1-like glycosyl hydrolase catalytic domain-containing protein" evidence="2">
    <location>
        <begin position="30"/>
        <end position="361"/>
    </location>
</feature>
<feature type="compositionally biased region" description="Low complexity" evidence="1">
    <location>
        <begin position="69"/>
        <end position="108"/>
    </location>
</feature>
<dbReference type="PANTHER" id="PTHR34154">
    <property type="entry name" value="ALKALI-SENSITIVE LINKAGE PROTEIN 1"/>
    <property type="match status" value="1"/>
</dbReference>
<feature type="compositionally biased region" description="Gly residues" evidence="1">
    <location>
        <begin position="109"/>
        <end position="120"/>
    </location>
</feature>
<protein>
    <recommendedName>
        <fullName evidence="3">Asl1-like glycosyl hydrolase catalytic domain-containing protein</fullName>
    </recommendedName>
</protein>
<dbReference type="PANTHER" id="PTHR34154:SF3">
    <property type="entry name" value="ALKALI-SENSITIVE LINKAGE PROTEIN 1"/>
    <property type="match status" value="1"/>
</dbReference>
<dbReference type="AlphaFoldDB" id="A0A9P7UYQ4"/>
<dbReference type="GO" id="GO:0071966">
    <property type="term" value="P:fungal-type cell wall polysaccharide metabolic process"/>
    <property type="evidence" value="ECO:0007669"/>
    <property type="project" value="TreeGrafter"/>
</dbReference>
<dbReference type="Proteomes" id="UP001049176">
    <property type="component" value="Chromosome 2"/>
</dbReference>
<proteinExistence type="predicted"/>
<keyword evidence="2" id="KW-0732">Signal</keyword>
<dbReference type="EMBL" id="CM032182">
    <property type="protein sequence ID" value="KAG7097150.1"/>
    <property type="molecule type" value="Genomic_DNA"/>
</dbReference>
<evidence type="ECO:0000259" key="3">
    <source>
        <dbReference type="Pfam" id="PF11790"/>
    </source>
</evidence>
<keyword evidence="5" id="KW-1185">Reference proteome</keyword>
<evidence type="ECO:0000313" key="4">
    <source>
        <dbReference type="EMBL" id="KAG7097150.1"/>
    </source>
</evidence>
<feature type="region of interest" description="Disordered" evidence="1">
    <location>
        <begin position="39"/>
        <end position="122"/>
    </location>
</feature>
<accession>A0A9P7UYQ4</accession>
<gene>
    <name evidence="4" type="ORF">E1B28_004528</name>
</gene>
<dbReference type="SUPFAM" id="SSF51445">
    <property type="entry name" value="(Trans)glycosidases"/>
    <property type="match status" value="1"/>
</dbReference>
<dbReference type="KEGG" id="more:E1B28_004528"/>
<evidence type="ECO:0000256" key="1">
    <source>
        <dbReference type="SAM" id="MobiDB-lite"/>
    </source>
</evidence>
<dbReference type="InterPro" id="IPR017853">
    <property type="entry name" value="GH"/>
</dbReference>
<comment type="caution">
    <text evidence="4">The sequence shown here is derived from an EMBL/GenBank/DDBJ whole genome shotgun (WGS) entry which is preliminary data.</text>
</comment>
<feature type="domain" description="Asl1-like glycosyl hydrolase catalytic" evidence="3">
    <location>
        <begin position="129"/>
        <end position="358"/>
    </location>
</feature>
<dbReference type="InterPro" id="IPR053183">
    <property type="entry name" value="ASL1"/>
</dbReference>
<sequence>MAPLELFNLVTLATVVILTASFGVDPVNAVSIRSSISNGHTISHRSHGAVAKRRRSGVAKRSCRTRPQNGGNTTNTDDNNTNSSANGDSDNSNSSTDSNDSNNNNNTTSGGGSSNGGGAQGPSTGKVCLAWPNGNDPALANFATPNSGFLYTWSPVMPSDLHGYKAAPMLWGPNQIDDFHTNVKQGSADHILGFNEPEMDGQSNLTPQAAADLWKSEIEPYASLGFKLVTPGVSSAPQSKPWLIDFVNACDTCTFDAVSVHFYGTSADDLIKYITDFHNTFQKPIWLTEYACQDFSGGPQCTPDEVSDFMDKVKAFAESTDWVHQYCWFGAMHDMVNVNPANQLMASDGNPTPLGKVFLGI</sequence>
<dbReference type="GeneID" id="66073604"/>
<organism evidence="4 5">
    <name type="scientific">Marasmius oreades</name>
    <name type="common">fairy-ring Marasmius</name>
    <dbReference type="NCBI Taxonomy" id="181124"/>
    <lineage>
        <taxon>Eukaryota</taxon>
        <taxon>Fungi</taxon>
        <taxon>Dikarya</taxon>
        <taxon>Basidiomycota</taxon>
        <taxon>Agaricomycotina</taxon>
        <taxon>Agaricomycetes</taxon>
        <taxon>Agaricomycetidae</taxon>
        <taxon>Agaricales</taxon>
        <taxon>Marasmiineae</taxon>
        <taxon>Marasmiaceae</taxon>
        <taxon>Marasmius</taxon>
    </lineage>
</organism>
<name>A0A9P7UYQ4_9AGAR</name>
<feature type="compositionally biased region" description="Basic residues" evidence="1">
    <location>
        <begin position="42"/>
        <end position="64"/>
    </location>
</feature>
<evidence type="ECO:0000313" key="5">
    <source>
        <dbReference type="Proteomes" id="UP001049176"/>
    </source>
</evidence>
<dbReference type="OrthoDB" id="5959761at2759"/>
<dbReference type="InterPro" id="IPR024655">
    <property type="entry name" value="Asl1_glyco_hydro_catalytic"/>
</dbReference>
<dbReference type="Gene3D" id="3.20.20.80">
    <property type="entry name" value="Glycosidases"/>
    <property type="match status" value="1"/>
</dbReference>
<feature type="signal peptide" evidence="2">
    <location>
        <begin position="1"/>
        <end position="29"/>
    </location>
</feature>
<dbReference type="GO" id="GO:0009277">
    <property type="term" value="C:fungal-type cell wall"/>
    <property type="evidence" value="ECO:0007669"/>
    <property type="project" value="TreeGrafter"/>
</dbReference>